<gene>
    <name evidence="9" type="ORF">DL546_008613</name>
</gene>
<evidence type="ECO:0000259" key="7">
    <source>
        <dbReference type="Pfam" id="PF12340"/>
    </source>
</evidence>
<dbReference type="Proteomes" id="UP000275385">
    <property type="component" value="Unassembled WGS sequence"/>
</dbReference>
<feature type="domain" description="DUF3638" evidence="7">
    <location>
        <begin position="1"/>
        <end position="210"/>
    </location>
</feature>
<reference evidence="9 10" key="1">
    <citation type="submission" date="2018-08" db="EMBL/GenBank/DDBJ databases">
        <title>Draft genome of the lignicolous fungus Coniochaeta pulveracea.</title>
        <authorList>
            <person name="Borstlap C.J."/>
            <person name="De Witt R.N."/>
            <person name="Botha A."/>
            <person name="Volschenk H."/>
        </authorList>
    </citation>
    <scope>NUCLEOTIDE SEQUENCE [LARGE SCALE GENOMIC DNA]</scope>
    <source>
        <strain evidence="9 10">CAB683</strain>
    </source>
</reference>
<dbReference type="PANTHER" id="PTHR13367:SF34">
    <property type="match status" value="1"/>
</dbReference>
<evidence type="ECO:0000256" key="5">
    <source>
        <dbReference type="ARBA" id="ARBA00022801"/>
    </source>
</evidence>
<name>A0A420YNL5_9PEZI</name>
<keyword evidence="10" id="KW-1185">Reference proteome</keyword>
<comment type="catalytic activity">
    <reaction evidence="1">
        <text>Thiol-dependent hydrolysis of ester, thioester, amide, peptide and isopeptide bonds formed by the C-terminal Gly of ubiquitin (a 76-residue protein attached to proteins as an intracellular targeting signal).</text>
        <dbReference type="EC" id="3.4.19.12"/>
    </reaction>
</comment>
<evidence type="ECO:0000256" key="3">
    <source>
        <dbReference type="ARBA" id="ARBA00022670"/>
    </source>
</evidence>
<evidence type="ECO:0000313" key="9">
    <source>
        <dbReference type="EMBL" id="RKU49507.1"/>
    </source>
</evidence>
<keyword evidence="3" id="KW-0645">Protease</keyword>
<keyword evidence="5" id="KW-0378">Hydrolase</keyword>
<dbReference type="Pfam" id="PF12340">
    <property type="entry name" value="DUF3638"/>
    <property type="match status" value="1"/>
</dbReference>
<dbReference type="GO" id="GO:0004843">
    <property type="term" value="F:cysteine-type deubiquitinase activity"/>
    <property type="evidence" value="ECO:0007669"/>
    <property type="project" value="UniProtKB-EC"/>
</dbReference>
<proteinExistence type="predicted"/>
<accession>A0A420YNL5</accession>
<evidence type="ECO:0000256" key="1">
    <source>
        <dbReference type="ARBA" id="ARBA00000707"/>
    </source>
</evidence>
<dbReference type="InterPro" id="IPR051346">
    <property type="entry name" value="OTU_Deubiquitinase"/>
</dbReference>
<dbReference type="STRING" id="177199.A0A420YNL5"/>
<dbReference type="AlphaFoldDB" id="A0A420YNL5"/>
<dbReference type="GO" id="GO:0006508">
    <property type="term" value="P:proteolysis"/>
    <property type="evidence" value="ECO:0007669"/>
    <property type="project" value="UniProtKB-KW"/>
</dbReference>
<dbReference type="EC" id="3.4.19.12" evidence="2"/>
<comment type="caution">
    <text evidence="9">The sequence shown here is derived from an EMBL/GenBank/DDBJ whole genome shotgun (WGS) entry which is preliminary data.</text>
</comment>
<dbReference type="Pfam" id="PF12359">
    <property type="entry name" value="DUF3645"/>
    <property type="match status" value="1"/>
</dbReference>
<protein>
    <recommendedName>
        <fullName evidence="2">ubiquitinyl hydrolase 1</fullName>
        <ecNumber evidence="2">3.4.19.12</ecNumber>
    </recommendedName>
</protein>
<evidence type="ECO:0000256" key="6">
    <source>
        <dbReference type="ARBA" id="ARBA00022807"/>
    </source>
</evidence>
<dbReference type="InterPro" id="IPR022105">
    <property type="entry name" value="DUF3645"/>
</dbReference>
<feature type="domain" description="DUF3645" evidence="8">
    <location>
        <begin position="332"/>
        <end position="364"/>
    </location>
</feature>
<evidence type="ECO:0000256" key="2">
    <source>
        <dbReference type="ARBA" id="ARBA00012759"/>
    </source>
</evidence>
<sequence>MEIEGGILVRKVQADIGAQMLNPAGGHNAVMQLNMGEGKSSVIIPMIAAVSADGSILVRVVVGKAQSKQMLEILISMVGGLCNRRIYHMPFTRSLKLGTSEAETIYATYKSCMENGGILLVQPEQILSFQLMGIETNLSGRTQVSQCLLKAQHFFHHYSRDIVDESDENFSVKFELVYTMGTQRSIDFSPQRWSLIQDVLRTIRRLAPQIMQELPQSLEIEPGPVGSFPRTRILREDAQGLLCQRLAEEICASGVPGFPIARQPTSMKKAVLEYITTADLDSTAISWVESTFFTESTKDPLLLLRGLIAGGVIGFALGHKRWRVNYGLDDARQPPTKLAVPYRAKDSPALRSEFSHPDVVIILTCLSHYYGGLCDADLFTALEQVLKSDQAEDEYQAWVRDAPTLPAAFRTLSGINPKDRLQCTQHVFPHLRQAQAAVNFFLSRVVLPKEMKEFPHKLSASGWDLGQLKAHPTTGFSGTNDSRHLLPLSVKHTDLPDQKHTNALVLKHLLQPENSVCLMSASTEPQLSDAERLLQLVMDLPQPAQVILDVGAQILELSNVQVAEAWLAKARAQLKKEAVVFFDDNDELCVLTTNGVTETFQTSPYAKQLDRCLVFLDEAHTRGTDLKLPEDYRAVVTLGANLTKDRLVQACMRMRKLGKGQSVVFCVSNEIQTKVRAICEKGAEHPLEVSDVLIWSIHETYADLRKSMPLWATQGVRFERQDTIWQEARTETAISLTGDQAGRFLEKEALCLEDRYRPRPASAVPDAFANLQSSSSLLNEIWERCQLFDSTQFSSATLQEEQERELSPEIEAERQIERPRQAEPMPHELHPHVLSFVDTGKIPSNSPAFMKAFLAFERTTAAAAHFRVQDFPGDLLATRDFIQTVQLTGKGSYSDDYQRPVQWILTTSEGCRMVVISPYEATRLRQAVAKSSAVFMHTYAPRPNLAFEPLDDLRLFTIPPLPDAWKASSALVLQLNLFAGQLYFSSAKEYRDFCDFLCLAWRHMDGEDAKEGGDKVLADGFIVPQPGRTQAFQVSPTKFLQVIITKMRRNGEGIDKTHYGRVLEGELLTDEDFVETAGAAGE</sequence>
<dbReference type="InterPro" id="IPR022099">
    <property type="entry name" value="DUF3638"/>
</dbReference>
<evidence type="ECO:0000259" key="8">
    <source>
        <dbReference type="Pfam" id="PF12359"/>
    </source>
</evidence>
<organism evidence="9 10">
    <name type="scientific">Coniochaeta pulveracea</name>
    <dbReference type="NCBI Taxonomy" id="177199"/>
    <lineage>
        <taxon>Eukaryota</taxon>
        <taxon>Fungi</taxon>
        <taxon>Dikarya</taxon>
        <taxon>Ascomycota</taxon>
        <taxon>Pezizomycotina</taxon>
        <taxon>Sordariomycetes</taxon>
        <taxon>Sordariomycetidae</taxon>
        <taxon>Coniochaetales</taxon>
        <taxon>Coniochaetaceae</taxon>
        <taxon>Coniochaeta</taxon>
    </lineage>
</organism>
<keyword evidence="4" id="KW-0833">Ubl conjugation pathway</keyword>
<dbReference type="OrthoDB" id="3182339at2759"/>
<keyword evidence="6" id="KW-0788">Thiol protease</keyword>
<evidence type="ECO:0000256" key="4">
    <source>
        <dbReference type="ARBA" id="ARBA00022786"/>
    </source>
</evidence>
<dbReference type="EMBL" id="QVQW01000001">
    <property type="protein sequence ID" value="RKU49507.1"/>
    <property type="molecule type" value="Genomic_DNA"/>
</dbReference>
<evidence type="ECO:0000313" key="10">
    <source>
        <dbReference type="Proteomes" id="UP000275385"/>
    </source>
</evidence>
<dbReference type="PANTHER" id="PTHR13367">
    <property type="entry name" value="UBIQUITIN THIOESTERASE"/>
    <property type="match status" value="1"/>
</dbReference>